<dbReference type="InterPro" id="IPR053967">
    <property type="entry name" value="LlgE_F_G-like_D1"/>
</dbReference>
<dbReference type="KEGG" id="abf:AMK58_10135"/>
<keyword evidence="9" id="KW-0969">Cilium</keyword>
<evidence type="ECO:0000259" key="5">
    <source>
        <dbReference type="Pfam" id="PF00460"/>
    </source>
</evidence>
<dbReference type="GeneID" id="56452625"/>
<comment type="subcellular location">
    <subcellularLocation>
        <location evidence="1 4">Bacterial flagellum basal body</location>
    </subcellularLocation>
</comment>
<dbReference type="EMBL" id="CP032339">
    <property type="protein sequence ID" value="QCO08334.1"/>
    <property type="molecule type" value="Genomic_DNA"/>
</dbReference>
<dbReference type="RefSeq" id="WP_035674999.1">
    <property type="nucleotide sequence ID" value="NZ_CP012914.1"/>
</dbReference>
<proteinExistence type="inferred from homology"/>
<evidence type="ECO:0000256" key="2">
    <source>
        <dbReference type="ARBA" id="ARBA00009677"/>
    </source>
</evidence>
<comment type="similarity">
    <text evidence="2 4">Belongs to the flagella basal body rod proteins family.</text>
</comment>
<evidence type="ECO:0000313" key="11">
    <source>
        <dbReference type="Proteomes" id="UP001277471"/>
    </source>
</evidence>
<dbReference type="NCBIfam" id="TIGR03506">
    <property type="entry name" value="FlgEFG_subfam"/>
    <property type="match status" value="1"/>
</dbReference>
<dbReference type="InterPro" id="IPR037925">
    <property type="entry name" value="FlgE/F/G-like"/>
</dbReference>
<dbReference type="InterPro" id="IPR010930">
    <property type="entry name" value="Flg_bb/hook_C_dom"/>
</dbReference>
<dbReference type="Pfam" id="PF22692">
    <property type="entry name" value="LlgE_F_G_D1"/>
    <property type="match status" value="1"/>
</dbReference>
<gene>
    <name evidence="9" type="primary">flgF</name>
    <name evidence="9" type="ORF">D3868_04315</name>
    <name evidence="8" type="ORF">SIM66_25400</name>
</gene>
<keyword evidence="9" id="KW-0282">Flagellum</keyword>
<evidence type="ECO:0000256" key="1">
    <source>
        <dbReference type="ARBA" id="ARBA00004117"/>
    </source>
</evidence>
<reference evidence="8 11" key="2">
    <citation type="submission" date="2023-11" db="EMBL/GenBank/DDBJ databases">
        <title>MicrobeMod: A computational toolkit for identifying prokaryotic methylation and restriction-modification with nanopore sequencing.</title>
        <authorList>
            <person name="Crits-Christoph A."/>
            <person name="Kang S.C."/>
            <person name="Lee H."/>
            <person name="Ostrov N."/>
        </authorList>
    </citation>
    <scope>NUCLEOTIDE SEQUENCE [LARGE SCALE GENOMIC DNA]</scope>
    <source>
        <strain evidence="8 11">ATCC 29145</strain>
    </source>
</reference>
<dbReference type="InterPro" id="IPR012836">
    <property type="entry name" value="FlgF"/>
</dbReference>
<evidence type="ECO:0000256" key="3">
    <source>
        <dbReference type="ARBA" id="ARBA00023143"/>
    </source>
</evidence>
<feature type="domain" description="Flagellar hook protein FlgE/F/G-like D1" evidence="7">
    <location>
        <begin position="81"/>
        <end position="146"/>
    </location>
</feature>
<dbReference type="InterPro" id="IPR019776">
    <property type="entry name" value="Flagellar_basal_body_rod_CS"/>
</dbReference>
<dbReference type="NCBIfam" id="TIGR02490">
    <property type="entry name" value="flgF"/>
    <property type="match status" value="1"/>
</dbReference>
<accession>A0A0P0F4V8</accession>
<dbReference type="EMBL" id="JAWXYC010000004">
    <property type="protein sequence ID" value="MDX5954511.1"/>
    <property type="molecule type" value="Genomic_DNA"/>
</dbReference>
<keyword evidence="3 4" id="KW-0975">Bacterial flagellum</keyword>
<dbReference type="InterPro" id="IPR001444">
    <property type="entry name" value="Flag_bb_rod_N"/>
</dbReference>
<dbReference type="Proteomes" id="UP001277471">
    <property type="component" value="Unassembled WGS sequence"/>
</dbReference>
<evidence type="ECO:0000313" key="10">
    <source>
        <dbReference type="Proteomes" id="UP000298774"/>
    </source>
</evidence>
<evidence type="ECO:0000313" key="9">
    <source>
        <dbReference type="EMBL" id="QCO08334.1"/>
    </source>
</evidence>
<reference evidence="9 10" key="1">
    <citation type="submission" date="2018-09" db="EMBL/GenBank/DDBJ databases">
        <title>Whole genome based analysis of evolution and adaptive divergence in Indian and Brazilian strains of Azospirillum brasilense.</title>
        <authorList>
            <person name="Singh C."/>
            <person name="Tripathi A.K."/>
        </authorList>
    </citation>
    <scope>NUCLEOTIDE SEQUENCE [LARGE SCALE GENOMIC DNA]</scope>
    <source>
        <strain evidence="9 10">MTCC4038</strain>
    </source>
</reference>
<evidence type="ECO:0000313" key="8">
    <source>
        <dbReference type="EMBL" id="MDX5954511.1"/>
    </source>
</evidence>
<sequence>MENPIYVSLSRQLTLRRQLDVISNNIANMNTTGFKQQRMLFTEFLERPGMHEQVSFVQDRAVVRDLSAGGMMQTGNSLDLALTGHGYFTVDTASGPRYTRAGNFRLNDQRQIVDGGGLPVLGDNGQPLAVPNGTKDIMVSGDGTVSTELGQVGRLNIVTFRNEQLMTEVGAGLYVSDEEPQAAPAETKVAQGMLENSNVKPVVEMTALIEIQRQYQSNQKLIESEHERIRSAVQKLGRTA</sequence>
<dbReference type="PANTHER" id="PTHR30435">
    <property type="entry name" value="FLAGELLAR PROTEIN"/>
    <property type="match status" value="1"/>
</dbReference>
<comment type="subunit">
    <text evidence="4">The basal body constitutes a major portion of the flagellar organelle and consists of five rings (E,L,P,S, and M) mounted on a central rod. The rod consists of about 26 subunits of FlgG in the distal portion, and FlgB, FlgC and FlgF are thought to build up the proximal portion of the rod with about 6 subunits each.</text>
</comment>
<dbReference type="InterPro" id="IPR020013">
    <property type="entry name" value="Flagellar_FlgE/F/G"/>
</dbReference>
<evidence type="ECO:0000259" key="7">
    <source>
        <dbReference type="Pfam" id="PF22692"/>
    </source>
</evidence>
<dbReference type="AlphaFoldDB" id="A0A0P0F4V8"/>
<evidence type="ECO:0000256" key="4">
    <source>
        <dbReference type="RuleBase" id="RU362116"/>
    </source>
</evidence>
<feature type="domain" description="Flagellar basal-body/hook protein C-terminal" evidence="6">
    <location>
        <begin position="190"/>
        <end position="234"/>
    </location>
</feature>
<feature type="domain" description="Flagellar basal body rod protein N-terminal" evidence="5">
    <location>
        <begin position="5"/>
        <end position="35"/>
    </location>
</feature>
<keyword evidence="9" id="KW-0966">Cell projection</keyword>
<keyword evidence="11" id="KW-1185">Reference proteome</keyword>
<dbReference type="GO" id="GO:0030694">
    <property type="term" value="C:bacterial-type flagellum basal body, rod"/>
    <property type="evidence" value="ECO:0007669"/>
    <property type="project" value="UniProtKB-UniRule"/>
</dbReference>
<evidence type="ECO:0000259" key="6">
    <source>
        <dbReference type="Pfam" id="PF06429"/>
    </source>
</evidence>
<dbReference type="PROSITE" id="PS00588">
    <property type="entry name" value="FLAGELLA_BB_ROD"/>
    <property type="match status" value="1"/>
</dbReference>
<dbReference type="GO" id="GO:0071978">
    <property type="term" value="P:bacterial-type flagellum-dependent swarming motility"/>
    <property type="evidence" value="ECO:0007669"/>
    <property type="project" value="TreeGrafter"/>
</dbReference>
<protein>
    <recommendedName>
        <fullName evidence="4">Flagellar basal-body rod protein FlgF</fullName>
    </recommendedName>
</protein>
<dbReference type="SUPFAM" id="SSF117143">
    <property type="entry name" value="Flagellar hook protein flgE"/>
    <property type="match status" value="1"/>
</dbReference>
<dbReference type="PANTHER" id="PTHR30435:SF19">
    <property type="entry name" value="FLAGELLAR BASAL-BODY ROD PROTEIN FLGG"/>
    <property type="match status" value="1"/>
</dbReference>
<dbReference type="Pfam" id="PF06429">
    <property type="entry name" value="Flg_bbr_C"/>
    <property type="match status" value="1"/>
</dbReference>
<organism evidence="9 10">
    <name type="scientific">Azospirillum brasilense</name>
    <dbReference type="NCBI Taxonomy" id="192"/>
    <lineage>
        <taxon>Bacteria</taxon>
        <taxon>Pseudomonadati</taxon>
        <taxon>Pseudomonadota</taxon>
        <taxon>Alphaproteobacteria</taxon>
        <taxon>Rhodospirillales</taxon>
        <taxon>Azospirillaceae</taxon>
        <taxon>Azospirillum</taxon>
    </lineage>
</organism>
<dbReference type="Proteomes" id="UP000298774">
    <property type="component" value="Chromosome"/>
</dbReference>
<dbReference type="Pfam" id="PF00460">
    <property type="entry name" value="Flg_bb_rod"/>
    <property type="match status" value="1"/>
</dbReference>
<name>A0A0P0F4V8_AZOBR</name>